<evidence type="ECO:0000313" key="2">
    <source>
        <dbReference type="Proteomes" id="UP000594454"/>
    </source>
</evidence>
<accession>A0A7R8UQV7</accession>
<protein>
    <submittedName>
        <fullName evidence="1">Uncharacterized protein</fullName>
    </submittedName>
</protein>
<organism evidence="1 2">
    <name type="scientific">Hermetia illucens</name>
    <name type="common">Black soldier fly</name>
    <dbReference type="NCBI Taxonomy" id="343691"/>
    <lineage>
        <taxon>Eukaryota</taxon>
        <taxon>Metazoa</taxon>
        <taxon>Ecdysozoa</taxon>
        <taxon>Arthropoda</taxon>
        <taxon>Hexapoda</taxon>
        <taxon>Insecta</taxon>
        <taxon>Pterygota</taxon>
        <taxon>Neoptera</taxon>
        <taxon>Endopterygota</taxon>
        <taxon>Diptera</taxon>
        <taxon>Brachycera</taxon>
        <taxon>Stratiomyomorpha</taxon>
        <taxon>Stratiomyidae</taxon>
        <taxon>Hermetiinae</taxon>
        <taxon>Hermetia</taxon>
    </lineage>
</organism>
<reference evidence="1 2" key="1">
    <citation type="submission" date="2020-11" db="EMBL/GenBank/DDBJ databases">
        <authorList>
            <person name="Wallbank WR R."/>
            <person name="Pardo Diaz C."/>
            <person name="Kozak K."/>
            <person name="Martin S."/>
            <person name="Jiggins C."/>
            <person name="Moest M."/>
            <person name="Warren A I."/>
            <person name="Generalovic N T."/>
            <person name="Byers J.R.P. K."/>
            <person name="Montejo-Kovacevich G."/>
            <person name="Yen C E."/>
        </authorList>
    </citation>
    <scope>NUCLEOTIDE SEQUENCE [LARGE SCALE GENOMIC DNA]</scope>
</reference>
<dbReference type="Proteomes" id="UP000594454">
    <property type="component" value="Chromosome 3"/>
</dbReference>
<dbReference type="AlphaFoldDB" id="A0A7R8UQV7"/>
<evidence type="ECO:0000313" key="1">
    <source>
        <dbReference type="EMBL" id="CAD7085362.1"/>
    </source>
</evidence>
<dbReference type="InParanoid" id="A0A7R8UQV7"/>
<sequence>MIDLDRHMERFWSIEKAPLTVNSNAEEPAINLRRNEEGKQHKRTVATVLQAIQCFKGKKVGHRFLSVAELEEALTFIIKHMHVKEFNVEIKQLRRERPIDSKSKLTKLTPFLDDDTIIRVGGRLQNASIPYTAKHPAILPTSHPFTKLLLVDLHKDNLHIATQALRASTATILDSSRQSFSIRSCSRMRSMLQAEPSNIQTAHGNSS</sequence>
<gene>
    <name evidence="1" type="ORF">HERILL_LOCUS8210</name>
</gene>
<keyword evidence="2" id="KW-1185">Reference proteome</keyword>
<dbReference type="OrthoDB" id="8067879at2759"/>
<proteinExistence type="predicted"/>
<name>A0A7R8UQV7_HERIL</name>
<dbReference type="PANTHER" id="PTHR47331">
    <property type="entry name" value="PHD-TYPE DOMAIN-CONTAINING PROTEIN"/>
    <property type="match status" value="1"/>
</dbReference>
<dbReference type="EMBL" id="LR899011">
    <property type="protein sequence ID" value="CAD7085362.1"/>
    <property type="molecule type" value="Genomic_DNA"/>
</dbReference>